<comment type="subcellular location">
    <subcellularLocation>
        <location evidence="1">Nucleus</location>
    </subcellularLocation>
</comment>
<organism evidence="10 11">
    <name type="scientific">Penicillium diatomitis</name>
    <dbReference type="NCBI Taxonomy" id="2819901"/>
    <lineage>
        <taxon>Eukaryota</taxon>
        <taxon>Fungi</taxon>
        <taxon>Dikarya</taxon>
        <taxon>Ascomycota</taxon>
        <taxon>Pezizomycotina</taxon>
        <taxon>Eurotiomycetes</taxon>
        <taxon>Eurotiomycetidae</taxon>
        <taxon>Eurotiales</taxon>
        <taxon>Aspergillaceae</taxon>
        <taxon>Penicillium</taxon>
    </lineage>
</organism>
<dbReference type="PANTHER" id="PTHR47782">
    <property type="entry name" value="ZN(II)2CYS6 TRANSCRIPTION FACTOR (EUROFUNG)-RELATED"/>
    <property type="match status" value="1"/>
</dbReference>
<evidence type="ECO:0000256" key="1">
    <source>
        <dbReference type="ARBA" id="ARBA00004123"/>
    </source>
</evidence>
<dbReference type="GO" id="GO:0043565">
    <property type="term" value="F:sequence-specific DNA binding"/>
    <property type="evidence" value="ECO:0007669"/>
    <property type="project" value="TreeGrafter"/>
</dbReference>
<evidence type="ECO:0000256" key="4">
    <source>
        <dbReference type="ARBA" id="ARBA00023015"/>
    </source>
</evidence>
<dbReference type="InterPro" id="IPR036864">
    <property type="entry name" value="Zn2-C6_fun-type_DNA-bd_sf"/>
</dbReference>
<keyword evidence="4" id="KW-0805">Transcription regulation</keyword>
<keyword evidence="11" id="KW-1185">Reference proteome</keyword>
<keyword evidence="3" id="KW-0862">Zinc</keyword>
<dbReference type="EMBL" id="JAPWDQ010000012">
    <property type="protein sequence ID" value="KAJ5475369.1"/>
    <property type="molecule type" value="Genomic_DNA"/>
</dbReference>
<dbReference type="PANTHER" id="PTHR47782:SF12">
    <property type="entry name" value="ZN(II)2CYS6 TRANSCRIPTION FACTOR (EUROFUNG)"/>
    <property type="match status" value="1"/>
</dbReference>
<gene>
    <name evidence="10" type="ORF">N7539_008435</name>
</gene>
<name>A0A9W9WTT9_9EURO</name>
<evidence type="ECO:0000256" key="6">
    <source>
        <dbReference type="ARBA" id="ARBA00023163"/>
    </source>
</evidence>
<evidence type="ECO:0000256" key="3">
    <source>
        <dbReference type="ARBA" id="ARBA00022833"/>
    </source>
</evidence>
<dbReference type="GO" id="GO:0008270">
    <property type="term" value="F:zinc ion binding"/>
    <property type="evidence" value="ECO:0007669"/>
    <property type="project" value="InterPro"/>
</dbReference>
<feature type="region of interest" description="Disordered" evidence="8">
    <location>
        <begin position="1"/>
        <end position="22"/>
    </location>
</feature>
<dbReference type="Proteomes" id="UP001148312">
    <property type="component" value="Unassembled WGS sequence"/>
</dbReference>
<reference evidence="10" key="1">
    <citation type="submission" date="2022-12" db="EMBL/GenBank/DDBJ databases">
        <authorList>
            <person name="Petersen C."/>
        </authorList>
    </citation>
    <scope>NUCLEOTIDE SEQUENCE</scope>
    <source>
        <strain evidence="10">IBT 30728</strain>
    </source>
</reference>
<reference evidence="10" key="2">
    <citation type="journal article" date="2023" name="IMA Fungus">
        <title>Comparative genomic study of the Penicillium genus elucidates a diverse pangenome and 15 lateral gene transfer events.</title>
        <authorList>
            <person name="Petersen C."/>
            <person name="Sorensen T."/>
            <person name="Nielsen M.R."/>
            <person name="Sondergaard T.E."/>
            <person name="Sorensen J.L."/>
            <person name="Fitzpatrick D.A."/>
            <person name="Frisvad J.C."/>
            <person name="Nielsen K.L."/>
        </authorList>
    </citation>
    <scope>NUCLEOTIDE SEQUENCE</scope>
    <source>
        <strain evidence="10">IBT 30728</strain>
    </source>
</reference>
<dbReference type="GO" id="GO:0005634">
    <property type="term" value="C:nucleus"/>
    <property type="evidence" value="ECO:0007669"/>
    <property type="project" value="UniProtKB-SubCell"/>
</dbReference>
<evidence type="ECO:0000259" key="9">
    <source>
        <dbReference type="PROSITE" id="PS50048"/>
    </source>
</evidence>
<keyword evidence="6" id="KW-0804">Transcription</keyword>
<keyword evidence="7" id="KW-0539">Nucleus</keyword>
<keyword evidence="5" id="KW-0238">DNA-binding</keyword>
<dbReference type="SMART" id="SM00066">
    <property type="entry name" value="GAL4"/>
    <property type="match status" value="1"/>
</dbReference>
<dbReference type="AlphaFoldDB" id="A0A9W9WTT9"/>
<evidence type="ECO:0000256" key="8">
    <source>
        <dbReference type="SAM" id="MobiDB-lite"/>
    </source>
</evidence>
<dbReference type="CDD" id="cd00067">
    <property type="entry name" value="GAL4"/>
    <property type="match status" value="1"/>
</dbReference>
<protein>
    <recommendedName>
        <fullName evidence="9">Zn(2)-C6 fungal-type domain-containing protein</fullName>
    </recommendedName>
</protein>
<evidence type="ECO:0000256" key="5">
    <source>
        <dbReference type="ARBA" id="ARBA00023125"/>
    </source>
</evidence>
<sequence length="81" mass="9385">MEISGSHSRRSNASNATEADVHRCERCKQRKTRCDREFPACQRCRRLDVRCEYAGRKRPGFPAGHRQLLEEKLRALAQSIV</sequence>
<dbReference type="GO" id="GO:0000981">
    <property type="term" value="F:DNA-binding transcription factor activity, RNA polymerase II-specific"/>
    <property type="evidence" value="ECO:0007669"/>
    <property type="project" value="InterPro"/>
</dbReference>
<accession>A0A9W9WTT9</accession>
<dbReference type="Gene3D" id="4.10.240.10">
    <property type="entry name" value="Zn(2)-C6 fungal-type DNA-binding domain"/>
    <property type="match status" value="1"/>
</dbReference>
<evidence type="ECO:0000313" key="11">
    <source>
        <dbReference type="Proteomes" id="UP001148312"/>
    </source>
</evidence>
<evidence type="ECO:0000256" key="7">
    <source>
        <dbReference type="ARBA" id="ARBA00023242"/>
    </source>
</evidence>
<dbReference type="InterPro" id="IPR001138">
    <property type="entry name" value="Zn2Cys6_DnaBD"/>
</dbReference>
<dbReference type="PROSITE" id="PS50048">
    <property type="entry name" value="ZN2_CY6_FUNGAL_2"/>
    <property type="match status" value="1"/>
</dbReference>
<dbReference type="GeneID" id="81628285"/>
<evidence type="ECO:0000313" key="10">
    <source>
        <dbReference type="EMBL" id="KAJ5475369.1"/>
    </source>
</evidence>
<proteinExistence type="predicted"/>
<dbReference type="Pfam" id="PF00172">
    <property type="entry name" value="Zn_clus"/>
    <property type="match status" value="1"/>
</dbReference>
<dbReference type="GO" id="GO:0045944">
    <property type="term" value="P:positive regulation of transcription by RNA polymerase II"/>
    <property type="evidence" value="ECO:0007669"/>
    <property type="project" value="TreeGrafter"/>
</dbReference>
<dbReference type="SUPFAM" id="SSF57701">
    <property type="entry name" value="Zn2/Cys6 DNA-binding domain"/>
    <property type="match status" value="1"/>
</dbReference>
<feature type="domain" description="Zn(2)-C6 fungal-type" evidence="9">
    <location>
        <begin position="23"/>
        <end position="53"/>
    </location>
</feature>
<dbReference type="RefSeq" id="XP_056787127.1">
    <property type="nucleotide sequence ID" value="XM_056938035.1"/>
</dbReference>
<keyword evidence="2" id="KW-0479">Metal-binding</keyword>
<dbReference type="InterPro" id="IPR052202">
    <property type="entry name" value="Yeast_MetPath_Reg"/>
</dbReference>
<comment type="caution">
    <text evidence="10">The sequence shown here is derived from an EMBL/GenBank/DDBJ whole genome shotgun (WGS) entry which is preliminary data.</text>
</comment>
<evidence type="ECO:0000256" key="2">
    <source>
        <dbReference type="ARBA" id="ARBA00022723"/>
    </source>
</evidence>